<dbReference type="RefSeq" id="WP_156353354.1">
    <property type="nucleotide sequence ID" value="NZ_CACRST010000010.1"/>
</dbReference>
<dbReference type="AlphaFoldDB" id="A0A6N2S7D8"/>
<reference evidence="6" key="1">
    <citation type="submission" date="2019-11" db="EMBL/GenBank/DDBJ databases">
        <authorList>
            <person name="Feng L."/>
        </authorList>
    </citation>
    <scope>NUCLEOTIDE SEQUENCE</scope>
    <source>
        <strain evidence="6">BgluceraseaLFYP119</strain>
    </source>
</reference>
<dbReference type="InterPro" id="IPR016195">
    <property type="entry name" value="Pol/histidinol_Pase-like"/>
</dbReference>
<evidence type="ECO:0000256" key="5">
    <source>
        <dbReference type="ARBA" id="ARBA00051722"/>
    </source>
</evidence>
<evidence type="ECO:0000313" key="6">
    <source>
        <dbReference type="EMBL" id="VYS89126.1"/>
    </source>
</evidence>
<comment type="catalytic activity">
    <reaction evidence="5">
        <text>O-phospho-L-tyrosyl-[protein] + H2O = L-tyrosyl-[protein] + phosphate</text>
        <dbReference type="Rhea" id="RHEA:10684"/>
        <dbReference type="Rhea" id="RHEA-COMP:10136"/>
        <dbReference type="Rhea" id="RHEA-COMP:20101"/>
        <dbReference type="ChEBI" id="CHEBI:15377"/>
        <dbReference type="ChEBI" id="CHEBI:43474"/>
        <dbReference type="ChEBI" id="CHEBI:46858"/>
        <dbReference type="ChEBI" id="CHEBI:61978"/>
        <dbReference type="EC" id="3.1.3.48"/>
    </reaction>
</comment>
<dbReference type="PANTHER" id="PTHR39181">
    <property type="entry name" value="TYROSINE-PROTEIN PHOSPHATASE YWQE"/>
    <property type="match status" value="1"/>
</dbReference>
<dbReference type="EC" id="3.1.3.48" evidence="2"/>
<sequence>MPDEGLFDIHCHIVPSVDDGAGSLEEALKILQMEYDQGVRTIICTPHFRKKMFEAPLPKIREQFKLLRAAAWEMNKELRLYLGCEFHANMEMLPSLKAHRGYSMAGSRYVLTEFSGSTEASYIKERLYSLLSNGYKPIVAHIERYECMRKDIDFVEDMIDMGALMQVNADSLIGKDGFGTKRYCSKLLQAGDIHFVGSDCHGSKDRISRIGEAYDFVCHKAGKDYAETIFKHNPQKILADSKTRRENKQEERCR</sequence>
<dbReference type="Gene3D" id="3.20.20.140">
    <property type="entry name" value="Metal-dependent hydrolases"/>
    <property type="match status" value="1"/>
</dbReference>
<keyword evidence="3 6" id="KW-0378">Hydrolase</keyword>
<proteinExistence type="inferred from homology"/>
<evidence type="ECO:0000256" key="2">
    <source>
        <dbReference type="ARBA" id="ARBA00013064"/>
    </source>
</evidence>
<organism evidence="6">
    <name type="scientific">Blautia glucerasea</name>
    <dbReference type="NCBI Taxonomy" id="536633"/>
    <lineage>
        <taxon>Bacteria</taxon>
        <taxon>Bacillati</taxon>
        <taxon>Bacillota</taxon>
        <taxon>Clostridia</taxon>
        <taxon>Lachnospirales</taxon>
        <taxon>Lachnospiraceae</taxon>
        <taxon>Blautia</taxon>
    </lineage>
</organism>
<dbReference type="PIRSF" id="PIRSF016557">
    <property type="entry name" value="Caps_synth_CpsB"/>
    <property type="match status" value="1"/>
</dbReference>
<dbReference type="InterPro" id="IPR016667">
    <property type="entry name" value="Caps_polysacc_synth_CpsB/CapC"/>
</dbReference>
<name>A0A6N2S7D8_9FIRM</name>
<dbReference type="Pfam" id="PF19567">
    <property type="entry name" value="CpsB_CapC"/>
    <property type="match status" value="1"/>
</dbReference>
<evidence type="ECO:0000256" key="3">
    <source>
        <dbReference type="ARBA" id="ARBA00022801"/>
    </source>
</evidence>
<dbReference type="GO" id="GO:0004725">
    <property type="term" value="F:protein tyrosine phosphatase activity"/>
    <property type="evidence" value="ECO:0007669"/>
    <property type="project" value="UniProtKB-EC"/>
</dbReference>
<gene>
    <name evidence="6" type="primary">cpsB</name>
    <name evidence="6" type="ORF">BGLFYP119_00996</name>
</gene>
<dbReference type="SUPFAM" id="SSF89550">
    <property type="entry name" value="PHP domain-like"/>
    <property type="match status" value="1"/>
</dbReference>
<comment type="similarity">
    <text evidence="1">Belongs to the metallo-dependent hydrolases superfamily. CpsB/CapC family.</text>
</comment>
<evidence type="ECO:0000256" key="1">
    <source>
        <dbReference type="ARBA" id="ARBA00005750"/>
    </source>
</evidence>
<dbReference type="GO" id="GO:0030145">
    <property type="term" value="F:manganese ion binding"/>
    <property type="evidence" value="ECO:0007669"/>
    <property type="project" value="InterPro"/>
</dbReference>
<dbReference type="EMBL" id="CACRST010000010">
    <property type="protein sequence ID" value="VYS89126.1"/>
    <property type="molecule type" value="Genomic_DNA"/>
</dbReference>
<accession>A0A6N2S7D8</accession>
<evidence type="ECO:0000256" key="4">
    <source>
        <dbReference type="ARBA" id="ARBA00022912"/>
    </source>
</evidence>
<protein>
    <recommendedName>
        <fullName evidence="2">protein-tyrosine-phosphatase</fullName>
        <ecNumber evidence="2">3.1.3.48</ecNumber>
    </recommendedName>
</protein>
<dbReference type="PANTHER" id="PTHR39181:SF1">
    <property type="entry name" value="TYROSINE-PROTEIN PHOSPHATASE YWQE"/>
    <property type="match status" value="1"/>
</dbReference>
<keyword evidence="4" id="KW-0904">Protein phosphatase</keyword>